<evidence type="ECO:0000313" key="3">
    <source>
        <dbReference type="Proteomes" id="UP000240586"/>
    </source>
</evidence>
<organism evidence="2 3">
    <name type="scientific">Gordonia phage Patio</name>
    <dbReference type="NCBI Taxonomy" id="2041515"/>
    <lineage>
        <taxon>Viruses</taxon>
        <taxon>Duplodnaviria</taxon>
        <taxon>Heunggongvirae</taxon>
        <taxon>Uroviricota</taxon>
        <taxon>Caudoviricetes</taxon>
        <taxon>Zierdtviridae</taxon>
        <taxon>Emilbogenvirinae</taxon>
        <taxon>Skysandvirus</taxon>
        <taxon>Skysandvirus patio</taxon>
    </lineage>
</organism>
<keyword evidence="3" id="KW-1185">Reference proteome</keyword>
<feature type="compositionally biased region" description="Low complexity" evidence="1">
    <location>
        <begin position="216"/>
        <end position="240"/>
    </location>
</feature>
<dbReference type="Proteomes" id="UP000240586">
    <property type="component" value="Segment"/>
</dbReference>
<feature type="compositionally biased region" description="Gly residues" evidence="1">
    <location>
        <begin position="188"/>
        <end position="215"/>
    </location>
</feature>
<feature type="region of interest" description="Disordered" evidence="1">
    <location>
        <begin position="166"/>
        <end position="270"/>
    </location>
</feature>
<sequence length="475" mass="49512">MTTPGALAPRPALIDVPPVPPDQMTAEEQEQWTVAQVAAITLAAAEARSAVTTNVVLQLVPMLRMINPYNETAVTRFAEEAAQLVGMGISEVGRIAWSAVSARLSAQGHTLRGDYVPPADGRTTDLAVAYKRVAADYRRRVAAGPESIRATIAQAEEERFQAIGGAVVADSRRGESNAEVKGTSRTPGKGGGAQSGSGSGSGGGSGRAGGSGGGSDASSSEGASGSRGGSSAAQGSSSRSGAGGAGQARKAASDRAVNDGPDDWSSEDAVDAAERAARAAEDAEADEAERLEAELRREAALSEEEQRVLLDQVAQQEMEIRLERMVNDDLGMANRSAFRNAVAAAAPGVISGYRRVLHPELATSGQSCGLCIAASTRVYKKKDLMPLHNLCNCEPVEIVAGRDVGQQINDEDLDTLYGAAGDSTDRQSLSNTKWKVFDHPELGPVLRSVPRSKKSKPEDITFSPRESATDRGGQS</sequence>
<gene>
    <name evidence="2" type="ORF">SEA_PATIO_29</name>
</gene>
<name>A0A2D2W4J8_9CAUD</name>
<accession>A0A2D2W4J8</accession>
<protein>
    <submittedName>
        <fullName evidence="2">MuF-like minor capsid protein</fullName>
    </submittedName>
</protein>
<feature type="region of interest" description="Disordered" evidence="1">
    <location>
        <begin position="444"/>
        <end position="475"/>
    </location>
</feature>
<evidence type="ECO:0000313" key="2">
    <source>
        <dbReference type="EMBL" id="ATS93111.1"/>
    </source>
</evidence>
<evidence type="ECO:0000256" key="1">
    <source>
        <dbReference type="SAM" id="MobiDB-lite"/>
    </source>
</evidence>
<feature type="compositionally biased region" description="Acidic residues" evidence="1">
    <location>
        <begin position="260"/>
        <end position="270"/>
    </location>
</feature>
<proteinExistence type="predicted"/>
<dbReference type="EMBL" id="MF919542">
    <property type="protein sequence ID" value="ATS93111.1"/>
    <property type="molecule type" value="Genomic_DNA"/>
</dbReference>
<reference evidence="2 3" key="1">
    <citation type="submission" date="2017-09" db="EMBL/GenBank/DDBJ databases">
        <authorList>
            <person name="Choi Z."/>
            <person name="Grubb S."/>
            <person name="Kuchan S."/>
            <person name="Pennathur K."/>
            <person name="Roskowski K."/>
            <person name="Garlena R.A."/>
            <person name="Russell D.A."/>
            <person name="Pope W.H."/>
            <person name="Jacobs-Sera D."/>
            <person name="Hatfull G.F."/>
        </authorList>
    </citation>
    <scope>NUCLEOTIDE SEQUENCE [LARGE SCALE GENOMIC DNA]</scope>
</reference>